<dbReference type="SUPFAM" id="SSF53474">
    <property type="entry name" value="alpha/beta-Hydrolases"/>
    <property type="match status" value="1"/>
</dbReference>
<dbReference type="KEGG" id="msd:MYSTI_07504"/>
<dbReference type="EMBL" id="CP004025">
    <property type="protein sequence ID" value="AGC48776.1"/>
    <property type="molecule type" value="Genomic_DNA"/>
</dbReference>
<feature type="region of interest" description="Disordered" evidence="1">
    <location>
        <begin position="1"/>
        <end position="21"/>
    </location>
</feature>
<dbReference type="PATRIC" id="fig|1278073.3.peg.7626"/>
<feature type="domain" description="Serine aminopeptidase S33" evidence="2">
    <location>
        <begin position="64"/>
        <end position="152"/>
    </location>
</feature>
<dbReference type="InterPro" id="IPR017208">
    <property type="entry name" value="UCP037442_abhydr"/>
</dbReference>
<dbReference type="AlphaFoldDB" id="L7UII0"/>
<protein>
    <recommendedName>
        <fullName evidence="2">Serine aminopeptidase S33 domain-containing protein</fullName>
    </recommendedName>
</protein>
<evidence type="ECO:0000313" key="3">
    <source>
        <dbReference type="EMBL" id="AGC48776.1"/>
    </source>
</evidence>
<sequence>MSMSMFHPTTLEQETNHPEQRLPVEAAPAVESGGSRPGVAFRFQARDGYSLAATLHEPEGSQLGAVVLVSGATGARQRYYSRFAAFLAQRGFPTITFDYRGIGGSRPQSLEGFEARMEDWGSQDLAGAIDMVRERYPNHRLLLVGHSVGGQLLGLAPNAGEVSALLNVAAGSGYYKLFPQSWRMGLTWRVVMPTLVRAFGKLPGWAGTAEDLPAGVAEQWARWCLSPDYLLSEGGEARREAYASLYLPLRAYSFADDEMAPRAAVEHLLSFYADSLMEHRHVSPKDLGRAIGHFGFFRETFRDTLWCEATEWLAIHALTPRPATGA</sequence>
<gene>
    <name evidence="3" type="ordered locus">MYSTI_07504</name>
</gene>
<dbReference type="eggNOG" id="COG4757">
    <property type="taxonomic scope" value="Bacteria"/>
</dbReference>
<dbReference type="OrthoDB" id="9785076at2"/>
<accession>L7UII0</accession>
<dbReference type="Gene3D" id="3.40.50.1820">
    <property type="entry name" value="alpha/beta hydrolase"/>
    <property type="match status" value="1"/>
</dbReference>
<dbReference type="Pfam" id="PF12146">
    <property type="entry name" value="Hydrolase_4"/>
    <property type="match status" value="1"/>
</dbReference>
<evidence type="ECO:0000313" key="4">
    <source>
        <dbReference type="Proteomes" id="UP000011131"/>
    </source>
</evidence>
<keyword evidence="4" id="KW-1185">Reference proteome</keyword>
<name>L7UII0_MYXSD</name>
<dbReference type="STRING" id="1278073.MYSTI_07504"/>
<dbReference type="Proteomes" id="UP000011131">
    <property type="component" value="Chromosome"/>
</dbReference>
<dbReference type="InterPro" id="IPR029058">
    <property type="entry name" value="AB_hydrolase_fold"/>
</dbReference>
<evidence type="ECO:0000259" key="2">
    <source>
        <dbReference type="Pfam" id="PF12146"/>
    </source>
</evidence>
<organism evidence="3 4">
    <name type="scientific">Myxococcus stipitatus (strain DSM 14675 / JCM 12634 / Mx s8)</name>
    <dbReference type="NCBI Taxonomy" id="1278073"/>
    <lineage>
        <taxon>Bacteria</taxon>
        <taxon>Pseudomonadati</taxon>
        <taxon>Myxococcota</taxon>
        <taxon>Myxococcia</taxon>
        <taxon>Myxococcales</taxon>
        <taxon>Cystobacterineae</taxon>
        <taxon>Myxococcaceae</taxon>
        <taxon>Myxococcus</taxon>
    </lineage>
</organism>
<dbReference type="HOGENOM" id="CLU_058232_0_0_7"/>
<reference evidence="3 4" key="1">
    <citation type="journal article" date="2013" name="Genome Announc.">
        <title>Complete genome sequence of Myxococcus stipitatus strain DSM 14675, a fruiting myxobacterium.</title>
        <authorList>
            <person name="Huntley S."/>
            <person name="Kneip S."/>
            <person name="Treuner-Lange A."/>
            <person name="Sogaard-Andersen L."/>
        </authorList>
    </citation>
    <scope>NUCLEOTIDE SEQUENCE [LARGE SCALE GENOMIC DNA]</scope>
    <source>
        <strain evidence="4">DSM 14675 / JCM 12634 / Mx s8</strain>
    </source>
</reference>
<dbReference type="RefSeq" id="WP_015353029.1">
    <property type="nucleotide sequence ID" value="NC_020126.1"/>
</dbReference>
<evidence type="ECO:0000256" key="1">
    <source>
        <dbReference type="SAM" id="MobiDB-lite"/>
    </source>
</evidence>
<proteinExistence type="predicted"/>
<dbReference type="InterPro" id="IPR022742">
    <property type="entry name" value="Hydrolase_4"/>
</dbReference>
<dbReference type="PIRSF" id="PIRSF037442">
    <property type="entry name" value="UCP037442_abhydr"/>
    <property type="match status" value="1"/>
</dbReference>